<comment type="caution">
    <text evidence="2">The sequence shown here is derived from an EMBL/GenBank/DDBJ whole genome shotgun (WGS) entry which is preliminary data.</text>
</comment>
<protein>
    <recommendedName>
        <fullName evidence="1">CopG-like ribbon-helix-helix domain-containing protein</fullName>
    </recommendedName>
</protein>
<name>A0AAV3X7E7_9CYAN</name>
<evidence type="ECO:0000313" key="3">
    <source>
        <dbReference type="Proteomes" id="UP001050975"/>
    </source>
</evidence>
<organism evidence="2 3">
    <name type="scientific">Microseira wollei NIES-4236</name>
    <dbReference type="NCBI Taxonomy" id="2530354"/>
    <lineage>
        <taxon>Bacteria</taxon>
        <taxon>Bacillati</taxon>
        <taxon>Cyanobacteriota</taxon>
        <taxon>Cyanophyceae</taxon>
        <taxon>Oscillatoriophycideae</taxon>
        <taxon>Aerosakkonematales</taxon>
        <taxon>Aerosakkonemataceae</taxon>
        <taxon>Microseira</taxon>
    </lineage>
</organism>
<feature type="domain" description="CopG-like ribbon-helix-helix" evidence="1">
    <location>
        <begin position="6"/>
        <end position="45"/>
    </location>
</feature>
<sequence>MPPRLRVTVTLTEDVYQVLSEWAEKEDRSLANLLAHLAAKAVRERVEEKKKQTGSDRA</sequence>
<evidence type="ECO:0000259" key="1">
    <source>
        <dbReference type="Pfam" id="PF07878"/>
    </source>
</evidence>
<gene>
    <name evidence="2" type="ORF">MiSe_13210</name>
</gene>
<dbReference type="AlphaFoldDB" id="A0AAV3X7E7"/>
<dbReference type="EMBL" id="BLAY01000014">
    <property type="protein sequence ID" value="GET36570.1"/>
    <property type="molecule type" value="Genomic_DNA"/>
</dbReference>
<dbReference type="RefSeq" id="WP_226576383.1">
    <property type="nucleotide sequence ID" value="NZ_BLAY01000014.1"/>
</dbReference>
<dbReference type="InterPro" id="IPR012869">
    <property type="entry name" value="RHH_5"/>
</dbReference>
<dbReference type="Proteomes" id="UP001050975">
    <property type="component" value="Unassembled WGS sequence"/>
</dbReference>
<proteinExistence type="predicted"/>
<keyword evidence="3" id="KW-1185">Reference proteome</keyword>
<reference evidence="2" key="1">
    <citation type="submission" date="2019-10" db="EMBL/GenBank/DDBJ databases">
        <title>Draft genome sequece of Microseira wollei NIES-4236.</title>
        <authorList>
            <person name="Yamaguchi H."/>
            <person name="Suzuki S."/>
            <person name="Kawachi M."/>
        </authorList>
    </citation>
    <scope>NUCLEOTIDE SEQUENCE</scope>
    <source>
        <strain evidence="2">NIES-4236</strain>
    </source>
</reference>
<evidence type="ECO:0000313" key="2">
    <source>
        <dbReference type="EMBL" id="GET36570.1"/>
    </source>
</evidence>
<dbReference type="Pfam" id="PF07878">
    <property type="entry name" value="RHH_5"/>
    <property type="match status" value="1"/>
</dbReference>
<accession>A0AAV3X7E7</accession>